<dbReference type="Gene3D" id="6.10.250.690">
    <property type="match status" value="1"/>
</dbReference>
<dbReference type="PROSITE" id="PS50110">
    <property type="entry name" value="RESPONSE_REGULATORY"/>
    <property type="match status" value="1"/>
</dbReference>
<protein>
    <recommendedName>
        <fullName evidence="1">Stage 0 sporulation protein A homolog</fullName>
    </recommendedName>
</protein>
<feature type="domain" description="OmpR/PhoB-type" evidence="11">
    <location>
        <begin position="129"/>
        <end position="228"/>
    </location>
</feature>
<evidence type="ECO:0000256" key="4">
    <source>
        <dbReference type="ARBA" id="ARBA00023015"/>
    </source>
</evidence>
<evidence type="ECO:0000256" key="3">
    <source>
        <dbReference type="ARBA" id="ARBA00023012"/>
    </source>
</evidence>
<accession>A0A151B4H5</accession>
<sequence length="230" mass="26623">MAIKILVLEDEMSIRSFVKIKLRKLGYEIIEAERGEEAFEKADESISIALLDVMLPDIDGFEVCRRLRIEYPRMGIIMLTAKGQEDDKIIGLSSGADDYIVKPFSPRELVARIESLLRRIEISAVDKTRRVIDIGIYELDMDRRVLKKNGEIISLTPTEYAIVEFLINNSEKTFSRNEILDEVWGKSFIGDMKIVDVNIRRIRQKIEDDPANPRYLKTVWGHGYIWSIEK</sequence>
<evidence type="ECO:0000313" key="12">
    <source>
        <dbReference type="EMBL" id="KYH34703.1"/>
    </source>
</evidence>
<dbReference type="SMART" id="SM00862">
    <property type="entry name" value="Trans_reg_C"/>
    <property type="match status" value="1"/>
</dbReference>
<dbReference type="PANTHER" id="PTHR48111:SF54">
    <property type="entry name" value="STAGE 0 SPORULATION PROTEIN A HOMOLOG"/>
    <property type="match status" value="1"/>
</dbReference>
<dbReference type="CDD" id="cd00383">
    <property type="entry name" value="trans_reg_C"/>
    <property type="match status" value="1"/>
</dbReference>
<dbReference type="PROSITE" id="PS51755">
    <property type="entry name" value="OMPR_PHOB"/>
    <property type="match status" value="1"/>
</dbReference>
<dbReference type="InterPro" id="IPR036388">
    <property type="entry name" value="WH-like_DNA-bd_sf"/>
</dbReference>
<dbReference type="Proteomes" id="UP000075531">
    <property type="component" value="Unassembled WGS sequence"/>
</dbReference>
<dbReference type="GO" id="GO:0032993">
    <property type="term" value="C:protein-DNA complex"/>
    <property type="evidence" value="ECO:0007669"/>
    <property type="project" value="TreeGrafter"/>
</dbReference>
<dbReference type="InterPro" id="IPR001789">
    <property type="entry name" value="Sig_transdc_resp-reg_receiver"/>
</dbReference>
<dbReference type="Pfam" id="PF00486">
    <property type="entry name" value="Trans_reg_C"/>
    <property type="match status" value="1"/>
</dbReference>
<dbReference type="InterPro" id="IPR001867">
    <property type="entry name" value="OmpR/PhoB-type_DNA-bd"/>
</dbReference>
<keyword evidence="3" id="KW-0902">Two-component regulatory system</keyword>
<evidence type="ECO:0000256" key="8">
    <source>
        <dbReference type="PROSITE-ProRule" id="PRU00169"/>
    </source>
</evidence>
<dbReference type="InterPro" id="IPR011006">
    <property type="entry name" value="CheY-like_superfamily"/>
</dbReference>
<evidence type="ECO:0000313" key="13">
    <source>
        <dbReference type="Proteomes" id="UP000075531"/>
    </source>
</evidence>
<evidence type="ECO:0000256" key="7">
    <source>
        <dbReference type="ARBA" id="ARBA00024867"/>
    </source>
</evidence>
<keyword evidence="4" id="KW-0805">Transcription regulation</keyword>
<dbReference type="STRING" id="1121338.CLTEP_13000"/>
<dbReference type="GO" id="GO:0000976">
    <property type="term" value="F:transcription cis-regulatory region binding"/>
    <property type="evidence" value="ECO:0007669"/>
    <property type="project" value="TreeGrafter"/>
</dbReference>
<dbReference type="Gene3D" id="1.10.10.10">
    <property type="entry name" value="Winged helix-like DNA-binding domain superfamily/Winged helix DNA-binding domain"/>
    <property type="match status" value="1"/>
</dbReference>
<comment type="function">
    <text evidence="7">May play the central regulatory role in sporulation. It may be an element of the effector pathway responsible for the activation of sporulation genes in response to nutritional stress. Spo0A may act in concert with spo0H (a sigma factor) to control the expression of some genes that are critical to the sporulation process.</text>
</comment>
<dbReference type="FunFam" id="1.10.10.10:FF:000018">
    <property type="entry name" value="DNA-binding response regulator ResD"/>
    <property type="match status" value="1"/>
</dbReference>
<dbReference type="GO" id="GO:0005829">
    <property type="term" value="C:cytosol"/>
    <property type="evidence" value="ECO:0007669"/>
    <property type="project" value="TreeGrafter"/>
</dbReference>
<dbReference type="Pfam" id="PF00072">
    <property type="entry name" value="Response_reg"/>
    <property type="match status" value="1"/>
</dbReference>
<dbReference type="EMBL" id="LTBA01000011">
    <property type="protein sequence ID" value="KYH34703.1"/>
    <property type="molecule type" value="Genomic_DNA"/>
</dbReference>
<dbReference type="Gene3D" id="3.40.50.2300">
    <property type="match status" value="1"/>
</dbReference>
<dbReference type="GO" id="GO:0000156">
    <property type="term" value="F:phosphorelay response regulator activity"/>
    <property type="evidence" value="ECO:0007669"/>
    <property type="project" value="TreeGrafter"/>
</dbReference>
<dbReference type="SUPFAM" id="SSF52172">
    <property type="entry name" value="CheY-like"/>
    <property type="match status" value="1"/>
</dbReference>
<evidence type="ECO:0000256" key="2">
    <source>
        <dbReference type="ARBA" id="ARBA00022553"/>
    </source>
</evidence>
<feature type="modified residue" description="4-aspartylphosphate" evidence="8">
    <location>
        <position position="52"/>
    </location>
</feature>
<feature type="DNA-binding region" description="OmpR/PhoB-type" evidence="9">
    <location>
        <begin position="129"/>
        <end position="228"/>
    </location>
</feature>
<evidence type="ECO:0000256" key="6">
    <source>
        <dbReference type="ARBA" id="ARBA00023163"/>
    </source>
</evidence>
<comment type="caution">
    <text evidence="12">The sequence shown here is derived from an EMBL/GenBank/DDBJ whole genome shotgun (WGS) entry which is preliminary data.</text>
</comment>
<evidence type="ECO:0000259" key="11">
    <source>
        <dbReference type="PROSITE" id="PS51755"/>
    </source>
</evidence>
<dbReference type="PATRIC" id="fig|1121338.3.peg.1336"/>
<evidence type="ECO:0000256" key="5">
    <source>
        <dbReference type="ARBA" id="ARBA00023125"/>
    </source>
</evidence>
<keyword evidence="13" id="KW-1185">Reference proteome</keyword>
<dbReference type="GO" id="GO:0006355">
    <property type="term" value="P:regulation of DNA-templated transcription"/>
    <property type="evidence" value="ECO:0007669"/>
    <property type="project" value="InterPro"/>
</dbReference>
<evidence type="ECO:0000259" key="10">
    <source>
        <dbReference type="PROSITE" id="PS50110"/>
    </source>
</evidence>
<feature type="domain" description="Response regulatory" evidence="10">
    <location>
        <begin position="4"/>
        <end position="117"/>
    </location>
</feature>
<keyword evidence="2 8" id="KW-0597">Phosphoprotein</keyword>
<keyword evidence="6" id="KW-0804">Transcription</keyword>
<reference evidence="12 13" key="1">
    <citation type="submission" date="2016-02" db="EMBL/GenBank/DDBJ databases">
        <title>Genome sequence of Clostridium tepidiprofundi DSM 19306.</title>
        <authorList>
            <person name="Poehlein A."/>
            <person name="Daniel R."/>
        </authorList>
    </citation>
    <scope>NUCLEOTIDE SEQUENCE [LARGE SCALE GENOMIC DNA]</scope>
    <source>
        <strain evidence="12 13">DSM 19306</strain>
    </source>
</reference>
<dbReference type="PANTHER" id="PTHR48111">
    <property type="entry name" value="REGULATOR OF RPOS"/>
    <property type="match status" value="1"/>
</dbReference>
<dbReference type="InterPro" id="IPR039420">
    <property type="entry name" value="WalR-like"/>
</dbReference>
<dbReference type="SMART" id="SM00448">
    <property type="entry name" value="REC"/>
    <property type="match status" value="1"/>
</dbReference>
<evidence type="ECO:0000256" key="1">
    <source>
        <dbReference type="ARBA" id="ARBA00018672"/>
    </source>
</evidence>
<dbReference type="AlphaFoldDB" id="A0A151B4H5"/>
<name>A0A151B4H5_9CLOT</name>
<dbReference type="RefSeq" id="WP_201786598.1">
    <property type="nucleotide sequence ID" value="NZ_LTBA01000011.1"/>
</dbReference>
<proteinExistence type="predicted"/>
<organism evidence="12 13">
    <name type="scientific">Clostridium tepidiprofundi DSM 19306</name>
    <dbReference type="NCBI Taxonomy" id="1121338"/>
    <lineage>
        <taxon>Bacteria</taxon>
        <taxon>Bacillati</taxon>
        <taxon>Bacillota</taxon>
        <taxon>Clostridia</taxon>
        <taxon>Eubacteriales</taxon>
        <taxon>Clostridiaceae</taxon>
        <taxon>Clostridium</taxon>
    </lineage>
</organism>
<evidence type="ECO:0000256" key="9">
    <source>
        <dbReference type="PROSITE-ProRule" id="PRU01091"/>
    </source>
</evidence>
<gene>
    <name evidence="12" type="primary">srrA_1</name>
    <name evidence="12" type="ORF">CLTEP_13000</name>
</gene>
<keyword evidence="5 9" id="KW-0238">DNA-binding</keyword>